<evidence type="ECO:0000313" key="2">
    <source>
        <dbReference type="EMBL" id="KAK1130553.1"/>
    </source>
</evidence>
<evidence type="ECO:0000256" key="1">
    <source>
        <dbReference type="SAM" id="MobiDB-lite"/>
    </source>
</evidence>
<proteinExistence type="predicted"/>
<keyword evidence="3" id="KW-1185">Reference proteome</keyword>
<evidence type="ECO:0000313" key="3">
    <source>
        <dbReference type="Proteomes" id="UP001177670"/>
    </source>
</evidence>
<comment type="caution">
    <text evidence="2">The sequence shown here is derived from an EMBL/GenBank/DDBJ whole genome shotgun (WGS) entry which is preliminary data.</text>
</comment>
<name>A0AA40KRX3_9HYME</name>
<gene>
    <name evidence="2" type="ORF">K0M31_018679</name>
</gene>
<protein>
    <submittedName>
        <fullName evidence="2">Uncharacterized protein</fullName>
    </submittedName>
</protein>
<dbReference type="EMBL" id="JAHYIQ010000007">
    <property type="protein sequence ID" value="KAK1130553.1"/>
    <property type="molecule type" value="Genomic_DNA"/>
</dbReference>
<dbReference type="Proteomes" id="UP001177670">
    <property type="component" value="Unassembled WGS sequence"/>
</dbReference>
<feature type="region of interest" description="Disordered" evidence="1">
    <location>
        <begin position="11"/>
        <end position="39"/>
    </location>
</feature>
<reference evidence="2" key="1">
    <citation type="submission" date="2021-10" db="EMBL/GenBank/DDBJ databases">
        <title>Melipona bicolor Genome sequencing and assembly.</title>
        <authorList>
            <person name="Araujo N.S."/>
            <person name="Arias M.C."/>
        </authorList>
    </citation>
    <scope>NUCLEOTIDE SEQUENCE</scope>
    <source>
        <strain evidence="2">USP_2M_L1-L4_2017</strain>
        <tissue evidence="2">Whole body</tissue>
    </source>
</reference>
<organism evidence="2 3">
    <name type="scientific">Melipona bicolor</name>
    <dbReference type="NCBI Taxonomy" id="60889"/>
    <lineage>
        <taxon>Eukaryota</taxon>
        <taxon>Metazoa</taxon>
        <taxon>Ecdysozoa</taxon>
        <taxon>Arthropoda</taxon>
        <taxon>Hexapoda</taxon>
        <taxon>Insecta</taxon>
        <taxon>Pterygota</taxon>
        <taxon>Neoptera</taxon>
        <taxon>Endopterygota</taxon>
        <taxon>Hymenoptera</taxon>
        <taxon>Apocrita</taxon>
        <taxon>Aculeata</taxon>
        <taxon>Apoidea</taxon>
        <taxon>Anthophila</taxon>
        <taxon>Apidae</taxon>
        <taxon>Melipona</taxon>
    </lineage>
</organism>
<sequence length="122" mass="13415">MEIRRGIMSRCNGDDGHLPTGQKIPSGKENEPLSRGEACNNVPFTDTSLTALYRYLDGRHAKCHAARPATIRLVRLPALTLGSEAGPRYSWPNEWPSVYLASDDESRCIGGNPEIGPPQVQR</sequence>
<accession>A0AA40KRX3</accession>
<dbReference type="AlphaFoldDB" id="A0AA40KRX3"/>